<gene>
    <name evidence="6" type="ORF">FPZ11_05140</name>
</gene>
<evidence type="ECO:0000256" key="2">
    <source>
        <dbReference type="ARBA" id="ARBA00022692"/>
    </source>
</evidence>
<feature type="transmembrane region" description="Helical" evidence="5">
    <location>
        <begin position="25"/>
        <end position="50"/>
    </location>
</feature>
<keyword evidence="4 5" id="KW-0472">Membrane</keyword>
<name>A0A5B8M1M2_9MICO</name>
<feature type="transmembrane region" description="Helical" evidence="5">
    <location>
        <begin position="157"/>
        <end position="180"/>
    </location>
</feature>
<dbReference type="OrthoDB" id="9789677at2"/>
<proteinExistence type="predicted"/>
<dbReference type="RefSeq" id="WP_146318928.1">
    <property type="nucleotide sequence ID" value="NZ_CP042305.1"/>
</dbReference>
<dbReference type="GO" id="GO:0012505">
    <property type="term" value="C:endomembrane system"/>
    <property type="evidence" value="ECO:0007669"/>
    <property type="project" value="UniProtKB-SubCell"/>
</dbReference>
<feature type="transmembrane region" description="Helical" evidence="5">
    <location>
        <begin position="219"/>
        <end position="238"/>
    </location>
</feature>
<evidence type="ECO:0000256" key="4">
    <source>
        <dbReference type="ARBA" id="ARBA00023136"/>
    </source>
</evidence>
<feature type="transmembrane region" description="Helical" evidence="5">
    <location>
        <begin position="56"/>
        <end position="74"/>
    </location>
</feature>
<feature type="transmembrane region" description="Helical" evidence="5">
    <location>
        <begin position="186"/>
        <end position="207"/>
    </location>
</feature>
<dbReference type="EMBL" id="CP042305">
    <property type="protein sequence ID" value="QDZ14233.1"/>
    <property type="molecule type" value="Genomic_DNA"/>
</dbReference>
<reference evidence="6 7" key="1">
    <citation type="submission" date="2019-07" db="EMBL/GenBank/DDBJ databases">
        <title>Full genome sequence of Humibacter sp. WJ7-1.</title>
        <authorList>
            <person name="Im W.-T."/>
        </authorList>
    </citation>
    <scope>NUCLEOTIDE SEQUENCE [LARGE SCALE GENOMIC DNA]</scope>
    <source>
        <strain evidence="6 7">WJ7-1</strain>
    </source>
</reference>
<comment type="subcellular location">
    <subcellularLocation>
        <location evidence="1">Endomembrane system</location>
        <topology evidence="1">Multi-pass membrane protein</topology>
    </subcellularLocation>
</comment>
<keyword evidence="2 5" id="KW-0812">Transmembrane</keyword>
<protein>
    <recommendedName>
        <fullName evidence="8">VIT family protein</fullName>
    </recommendedName>
</protein>
<evidence type="ECO:0000313" key="7">
    <source>
        <dbReference type="Proteomes" id="UP000320216"/>
    </source>
</evidence>
<dbReference type="InterPro" id="IPR008217">
    <property type="entry name" value="Ccc1_fam"/>
</dbReference>
<sequence length="241" mass="25247">MPDAPAPYRDPHEYDHRHSDVSGGWLRAAVFGAMDGLVTNIALIAGIGAAGASRGTIILTGLAGLVAGAFSMALGEYTSVTTQNEQVDKEAAVERGAQVRNPQGEMHELSGMFQEMGMSAQTAERAAAEVHDNPERAVRVHITQELGVDPESKPSPWIAAVSSFVMFSLGAVIPLLSFLFGSSQLWLGLTVGGVGLLIAGAFAAYFTGKAWWRGAIRQLLFGAIAVAATYLVGHLLGVQAG</sequence>
<evidence type="ECO:0000256" key="3">
    <source>
        <dbReference type="ARBA" id="ARBA00022989"/>
    </source>
</evidence>
<dbReference type="KEGG" id="huw:FPZ11_05140"/>
<organism evidence="6 7">
    <name type="scientific">Humibacter ginsenosidimutans</name>
    <dbReference type="NCBI Taxonomy" id="2599293"/>
    <lineage>
        <taxon>Bacteria</taxon>
        <taxon>Bacillati</taxon>
        <taxon>Actinomycetota</taxon>
        <taxon>Actinomycetes</taxon>
        <taxon>Micrococcales</taxon>
        <taxon>Microbacteriaceae</taxon>
        <taxon>Humibacter</taxon>
    </lineage>
</organism>
<evidence type="ECO:0000256" key="1">
    <source>
        <dbReference type="ARBA" id="ARBA00004127"/>
    </source>
</evidence>
<keyword evidence="3 5" id="KW-1133">Transmembrane helix</keyword>
<dbReference type="Proteomes" id="UP000320216">
    <property type="component" value="Chromosome"/>
</dbReference>
<dbReference type="AlphaFoldDB" id="A0A5B8M1M2"/>
<evidence type="ECO:0000256" key="5">
    <source>
        <dbReference type="SAM" id="Phobius"/>
    </source>
</evidence>
<keyword evidence="7" id="KW-1185">Reference proteome</keyword>
<dbReference type="GO" id="GO:0030026">
    <property type="term" value="P:intracellular manganese ion homeostasis"/>
    <property type="evidence" value="ECO:0007669"/>
    <property type="project" value="InterPro"/>
</dbReference>
<accession>A0A5B8M1M2</accession>
<dbReference type="GO" id="GO:0005384">
    <property type="term" value="F:manganese ion transmembrane transporter activity"/>
    <property type="evidence" value="ECO:0007669"/>
    <property type="project" value="InterPro"/>
</dbReference>
<dbReference type="Pfam" id="PF01988">
    <property type="entry name" value="VIT1"/>
    <property type="match status" value="1"/>
</dbReference>
<evidence type="ECO:0008006" key="8">
    <source>
        <dbReference type="Google" id="ProtNLM"/>
    </source>
</evidence>
<evidence type="ECO:0000313" key="6">
    <source>
        <dbReference type="EMBL" id="QDZ14233.1"/>
    </source>
</evidence>
<dbReference type="PANTHER" id="PTHR31851">
    <property type="entry name" value="FE(2+)/MN(2+) TRANSPORTER PCL1"/>
    <property type="match status" value="1"/>
</dbReference>